<name>X7Z5U2_MYCXE</name>
<feature type="region of interest" description="Disordered" evidence="1">
    <location>
        <begin position="94"/>
        <end position="116"/>
    </location>
</feature>
<accession>X7Z5U2</accession>
<dbReference type="EMBL" id="JAOB01000081">
    <property type="protein sequence ID" value="EUA14020.1"/>
    <property type="molecule type" value="Genomic_DNA"/>
</dbReference>
<evidence type="ECO:0000256" key="1">
    <source>
        <dbReference type="SAM" id="MobiDB-lite"/>
    </source>
</evidence>
<organism evidence="2">
    <name type="scientific">Mycobacterium xenopi 4042</name>
    <dbReference type="NCBI Taxonomy" id="1299334"/>
    <lineage>
        <taxon>Bacteria</taxon>
        <taxon>Bacillati</taxon>
        <taxon>Actinomycetota</taxon>
        <taxon>Actinomycetes</taxon>
        <taxon>Mycobacteriales</taxon>
        <taxon>Mycobacteriaceae</taxon>
        <taxon>Mycobacterium</taxon>
    </lineage>
</organism>
<evidence type="ECO:0000313" key="2">
    <source>
        <dbReference type="EMBL" id="EUA14020.1"/>
    </source>
</evidence>
<comment type="caution">
    <text evidence="2">The sequence shown here is derived from an EMBL/GenBank/DDBJ whole genome shotgun (WGS) entry which is preliminary data.</text>
</comment>
<reference evidence="2" key="1">
    <citation type="submission" date="2014-01" db="EMBL/GenBank/DDBJ databases">
        <authorList>
            <person name="Brown-Elliot B."/>
            <person name="Wallace R."/>
            <person name="Lenaerts A."/>
            <person name="Ordway D."/>
            <person name="DeGroote M.A."/>
            <person name="Parker T."/>
            <person name="Sizemore C."/>
            <person name="Tallon L.J."/>
            <person name="Sadzewicz L.K."/>
            <person name="Sengamalay N."/>
            <person name="Fraser C.M."/>
            <person name="Hine E."/>
            <person name="Shefchek K.A."/>
            <person name="Das S.P."/>
            <person name="Tettelin H."/>
        </authorList>
    </citation>
    <scope>NUCLEOTIDE SEQUENCE [LARGE SCALE GENOMIC DNA]</scope>
    <source>
        <strain evidence="2">4042</strain>
    </source>
</reference>
<gene>
    <name evidence="2" type="ORF">I553_7140</name>
</gene>
<feature type="compositionally biased region" description="Basic and acidic residues" evidence="1">
    <location>
        <begin position="94"/>
        <end position="107"/>
    </location>
</feature>
<dbReference type="AlphaFoldDB" id="X7Z5U2"/>
<proteinExistence type="predicted"/>
<dbReference type="PATRIC" id="fig|1299334.3.peg.8901"/>
<protein>
    <submittedName>
        <fullName evidence="2">Uncharacterized protein</fullName>
    </submittedName>
</protein>
<sequence length="116" mass="12903">MGFRLAAPARSRAGRRRRFPLPTALKDALAVYYYPGTWDWPHELKQSLVHKAVKRSLDDAGATHALPTAITLLDTYDAWASTVDDFAPVKVEHEVQGLVPDPRDPERGLQTADGPR</sequence>